<evidence type="ECO:0000313" key="1">
    <source>
        <dbReference type="EMBL" id="MCS7484574.1"/>
    </source>
</evidence>
<dbReference type="EMBL" id="JANYMP010000049">
    <property type="protein sequence ID" value="MCS7484574.1"/>
    <property type="molecule type" value="Genomic_DNA"/>
</dbReference>
<evidence type="ECO:0000313" key="2">
    <source>
        <dbReference type="Proteomes" id="UP001141259"/>
    </source>
</evidence>
<dbReference type="Proteomes" id="UP001141259">
    <property type="component" value="Unassembled WGS sequence"/>
</dbReference>
<dbReference type="RefSeq" id="WP_259630021.1">
    <property type="nucleotide sequence ID" value="NZ_JANYMP010000049.1"/>
</dbReference>
<protein>
    <submittedName>
        <fullName evidence="1">Uncharacterized protein</fullName>
    </submittedName>
</protein>
<accession>A0A9X3A696</accession>
<keyword evidence="2" id="KW-1185">Reference proteome</keyword>
<gene>
    <name evidence="1" type="ORF">NZH93_47760</name>
</gene>
<name>A0A9X3A696_9PSEU</name>
<sequence>MANSFWDGPEGQEIRWRRRWLRVRRLHLDGEPEQKGQRGGRYRTAAAQRGLVDQLAAFSHGHLTGPVVLDVQFYSGRTQPPGPHKLAKHLLDVLGAVRADTRLPGRRHVLYRDDRQVKLLHVTLWTSPPGQSDPSTPHTAITARPLRDVVADLDLVRTVDEWDNRYGDHDDDSPLTIPPIPDLDHEQTFDPSFAAGLEQAEDRRRLNTTLAALDHGRLQQALLSRTDALLSRMLSNSSDWISGARPRLRPYSDHPGLNQAYAELDRTIADSRELLLSGPITLPLPQLPQVRGQGAEFAAAVHRAIEEITSRQPVFAPLCVPLKVILLVIPPDQGKDLDNLALQVLPVVEQVLRPPSINSYEVIELTRTPVDPPAGLMRLGLGDGHDPRSTWKQVTDYVERRMERR</sequence>
<proteinExistence type="predicted"/>
<comment type="caution">
    <text evidence="1">The sequence shown here is derived from an EMBL/GenBank/DDBJ whole genome shotgun (WGS) entry which is preliminary data.</text>
</comment>
<organism evidence="1 2">
    <name type="scientific">Umezawaea endophytica</name>
    <dbReference type="NCBI Taxonomy" id="1654476"/>
    <lineage>
        <taxon>Bacteria</taxon>
        <taxon>Bacillati</taxon>
        <taxon>Actinomycetota</taxon>
        <taxon>Actinomycetes</taxon>
        <taxon>Pseudonocardiales</taxon>
        <taxon>Pseudonocardiaceae</taxon>
        <taxon>Umezawaea</taxon>
    </lineage>
</organism>
<dbReference type="AlphaFoldDB" id="A0A9X3A696"/>
<reference evidence="1" key="1">
    <citation type="submission" date="2022-08" db="EMBL/GenBank/DDBJ databases">
        <authorList>
            <person name="Tistechok S."/>
            <person name="Samborskyy M."/>
            <person name="Roman I."/>
        </authorList>
    </citation>
    <scope>NUCLEOTIDE SEQUENCE</scope>
    <source>
        <strain evidence="1">DSM 103496</strain>
    </source>
</reference>